<evidence type="ECO:0000256" key="1">
    <source>
        <dbReference type="ARBA" id="ARBA00022679"/>
    </source>
</evidence>
<dbReference type="InterPro" id="IPR028098">
    <property type="entry name" value="Glyco_trans_4-like_N"/>
</dbReference>
<proteinExistence type="predicted"/>
<name>A0A4Y8S2P5_9SPHI</name>
<evidence type="ECO:0000259" key="2">
    <source>
        <dbReference type="Pfam" id="PF13439"/>
    </source>
</evidence>
<gene>
    <name evidence="3" type="ORF">E2R66_26575</name>
</gene>
<reference evidence="3 4" key="1">
    <citation type="journal article" date="2017" name="Int. J. Syst. Evol. Microbiol.">
        <title>Mucilaginibacterpsychrotolerans sp. nov., isolated from peatlands.</title>
        <authorList>
            <person name="Deng Y."/>
            <person name="Shen L."/>
            <person name="Xu B."/>
            <person name="Liu Y."/>
            <person name="Gu Z."/>
            <person name="Liu H."/>
            <person name="Zhou Y."/>
        </authorList>
    </citation>
    <scope>NUCLEOTIDE SEQUENCE [LARGE SCALE GENOMIC DNA]</scope>
    <source>
        <strain evidence="3 4">NH7-4</strain>
    </source>
</reference>
<organism evidence="3 4">
    <name type="scientific">Mucilaginibacter psychrotolerans</name>
    <dbReference type="NCBI Taxonomy" id="1524096"/>
    <lineage>
        <taxon>Bacteria</taxon>
        <taxon>Pseudomonadati</taxon>
        <taxon>Bacteroidota</taxon>
        <taxon>Sphingobacteriia</taxon>
        <taxon>Sphingobacteriales</taxon>
        <taxon>Sphingobacteriaceae</taxon>
        <taxon>Mucilaginibacter</taxon>
    </lineage>
</organism>
<keyword evidence="4" id="KW-1185">Reference proteome</keyword>
<accession>A0A4Y8S2P5</accession>
<dbReference type="PANTHER" id="PTHR46401:SF2">
    <property type="entry name" value="GLYCOSYLTRANSFERASE WBBK-RELATED"/>
    <property type="match status" value="1"/>
</dbReference>
<feature type="domain" description="Glycosyltransferase subfamily 4-like N-terminal" evidence="2">
    <location>
        <begin position="31"/>
        <end position="229"/>
    </location>
</feature>
<dbReference type="Proteomes" id="UP000297540">
    <property type="component" value="Unassembled WGS sequence"/>
</dbReference>
<dbReference type="CDD" id="cd03801">
    <property type="entry name" value="GT4_PimA-like"/>
    <property type="match status" value="1"/>
</dbReference>
<sequence>MPRLIPLAKPVINNALRILILTHRVPFPQNGGYPIVVGNTIKGLVTHGHQVSLISINVKKHTDKISERDELLNKIAYTEYDIDTHVSAVEFVSNLFTKNPYNIDKYYTAGFEKLLVQNLKDNTYDIVQLEGLFVAPYLSAIRKASRAKVIYRAHNIEHQVWRRLAQQKGDPFKKWYLNLLARRVKTYELELLNKFDGIAVFTAQDKTSMLSFGAKIPLQVLPIGVDLTRYCPEPDKTEYPSLFFLGSLDWLPNREGIEWFIENFHKEIVDGDLKVKFYVAGNSIPEEFDEYEVPGKVFIQGEVDDALEFVNSKSIMIVPLLSGGGMRVKIVEGMAMQKCIISTTIGAEGINFTDGKDIIIANNADEFYKAMLRCIRDEEYSRTVGKNARLLIEQQHDVNKVTEGLLAFYRSVI</sequence>
<dbReference type="EMBL" id="SOZE01000049">
    <property type="protein sequence ID" value="TFF33308.1"/>
    <property type="molecule type" value="Genomic_DNA"/>
</dbReference>
<dbReference type="Gene3D" id="3.40.50.2000">
    <property type="entry name" value="Glycogen Phosphorylase B"/>
    <property type="match status" value="2"/>
</dbReference>
<dbReference type="Pfam" id="PF13692">
    <property type="entry name" value="Glyco_trans_1_4"/>
    <property type="match status" value="1"/>
</dbReference>
<evidence type="ECO:0000313" key="3">
    <source>
        <dbReference type="EMBL" id="TFF33308.1"/>
    </source>
</evidence>
<evidence type="ECO:0000313" key="4">
    <source>
        <dbReference type="Proteomes" id="UP000297540"/>
    </source>
</evidence>
<comment type="caution">
    <text evidence="3">The sequence shown here is derived from an EMBL/GenBank/DDBJ whole genome shotgun (WGS) entry which is preliminary data.</text>
</comment>
<dbReference type="GO" id="GO:0016757">
    <property type="term" value="F:glycosyltransferase activity"/>
    <property type="evidence" value="ECO:0007669"/>
    <property type="project" value="TreeGrafter"/>
</dbReference>
<dbReference type="SUPFAM" id="SSF53756">
    <property type="entry name" value="UDP-Glycosyltransferase/glycogen phosphorylase"/>
    <property type="match status" value="1"/>
</dbReference>
<protein>
    <submittedName>
        <fullName evidence="3">Glycosyltransferase</fullName>
    </submittedName>
</protein>
<dbReference type="GO" id="GO:0009103">
    <property type="term" value="P:lipopolysaccharide biosynthetic process"/>
    <property type="evidence" value="ECO:0007669"/>
    <property type="project" value="TreeGrafter"/>
</dbReference>
<dbReference type="AlphaFoldDB" id="A0A4Y8S2P5"/>
<dbReference type="Pfam" id="PF13439">
    <property type="entry name" value="Glyco_transf_4"/>
    <property type="match status" value="1"/>
</dbReference>
<keyword evidence="1 3" id="KW-0808">Transferase</keyword>
<dbReference type="PANTHER" id="PTHR46401">
    <property type="entry name" value="GLYCOSYLTRANSFERASE WBBK-RELATED"/>
    <property type="match status" value="1"/>
</dbReference>